<dbReference type="PANTHER" id="PTHR43792">
    <property type="entry name" value="GNAT FAMILY, PUTATIVE (AFU_ORTHOLOGUE AFUA_3G00765)-RELATED-RELATED"/>
    <property type="match status" value="1"/>
</dbReference>
<dbReference type="InterPro" id="IPR051531">
    <property type="entry name" value="N-acetyltransferase"/>
</dbReference>
<dbReference type="KEGG" id="mamm:ABNF92_19905"/>
<dbReference type="EMBL" id="CP157803">
    <property type="protein sequence ID" value="XBQ21573.1"/>
    <property type="molecule type" value="Genomic_DNA"/>
</dbReference>
<evidence type="ECO:0000313" key="2">
    <source>
        <dbReference type="EMBL" id="XBQ21573.1"/>
    </source>
</evidence>
<feature type="domain" description="N-acetyltransferase" evidence="1">
    <location>
        <begin position="9"/>
        <end position="170"/>
    </location>
</feature>
<dbReference type="AlphaFoldDB" id="A0AAU7MTC3"/>
<dbReference type="PANTHER" id="PTHR43792:SF1">
    <property type="entry name" value="N-ACETYLTRANSFERASE DOMAIN-CONTAINING PROTEIN"/>
    <property type="match status" value="1"/>
</dbReference>
<sequence>MPLFETERLIVRKLSHQDVPVLTTILSDPEVMRFSVRGVYDEAATLKFVDWCLDSYASHGIGPWALCVKESGDFIGFCGIGPEYIDGVEEINLGYRLAHRFWQQGYATEAVKGVLQYAFGQKHYESVVVIIEPEHTASVRVAEKAGFGNYTLRRFHSRPVRVYRMTYDNWAWHNETMRAPSV</sequence>
<evidence type="ECO:0000259" key="1">
    <source>
        <dbReference type="PROSITE" id="PS51186"/>
    </source>
</evidence>
<protein>
    <submittedName>
        <fullName evidence="2">GNAT family N-acetyltransferase</fullName>
    </submittedName>
</protein>
<dbReference type="SUPFAM" id="SSF55729">
    <property type="entry name" value="Acyl-CoA N-acyltransferases (Nat)"/>
    <property type="match status" value="1"/>
</dbReference>
<gene>
    <name evidence="2" type="ORF">ABNF92_19905</name>
</gene>
<organism evidence="2">
    <name type="scientific">Marinobacter sp. MMG032</name>
    <dbReference type="NCBI Taxonomy" id="3158548"/>
    <lineage>
        <taxon>Bacteria</taxon>
        <taxon>Pseudomonadati</taxon>
        <taxon>Pseudomonadota</taxon>
        <taxon>Gammaproteobacteria</taxon>
        <taxon>Pseudomonadales</taxon>
        <taxon>Marinobacteraceae</taxon>
        <taxon>Marinobacter</taxon>
    </lineage>
</organism>
<dbReference type="GO" id="GO:0016747">
    <property type="term" value="F:acyltransferase activity, transferring groups other than amino-acyl groups"/>
    <property type="evidence" value="ECO:0007669"/>
    <property type="project" value="InterPro"/>
</dbReference>
<keyword evidence="2" id="KW-0614">Plasmid</keyword>
<dbReference type="Gene3D" id="3.40.630.30">
    <property type="match status" value="1"/>
</dbReference>
<reference evidence="2" key="1">
    <citation type="submission" date="2024-05" db="EMBL/GenBank/DDBJ databases">
        <title>Draft Genome Sequences of Flagellimonas sp. MMG031 and Marinobacter sp. MMG032 Isolated from the dinoflagellate Symbiodinium pilosum.</title>
        <authorList>
            <person name="Shikuma N.J."/>
            <person name="Farrell M.V."/>
        </authorList>
    </citation>
    <scope>NUCLEOTIDE SEQUENCE</scope>
    <source>
        <strain evidence="2">MMG032</strain>
        <plasmid evidence="2">unnaned</plasmid>
    </source>
</reference>
<name>A0AAU7MTC3_9GAMM</name>
<dbReference type="InterPro" id="IPR016181">
    <property type="entry name" value="Acyl_CoA_acyltransferase"/>
</dbReference>
<dbReference type="InterPro" id="IPR000182">
    <property type="entry name" value="GNAT_dom"/>
</dbReference>
<proteinExistence type="predicted"/>
<dbReference type="PROSITE" id="PS51186">
    <property type="entry name" value="GNAT"/>
    <property type="match status" value="1"/>
</dbReference>
<dbReference type="RefSeq" id="WP_222534935.1">
    <property type="nucleotide sequence ID" value="NZ_CP157803.1"/>
</dbReference>
<accession>A0AAU7MTC3</accession>
<dbReference type="Pfam" id="PF13302">
    <property type="entry name" value="Acetyltransf_3"/>
    <property type="match status" value="1"/>
</dbReference>
<geneLocation type="plasmid" evidence="2">
    <name>unnaned</name>
</geneLocation>